<name>A0A0E9RSA2_ANGAN</name>
<sequence>MSLLELGQIRDSFGTDIS</sequence>
<protein>
    <submittedName>
        <fullName evidence="1">Uncharacterized protein</fullName>
    </submittedName>
</protein>
<dbReference type="EMBL" id="GBXM01076563">
    <property type="protein sequence ID" value="JAH32014.1"/>
    <property type="molecule type" value="Transcribed_RNA"/>
</dbReference>
<dbReference type="AlphaFoldDB" id="A0A0E9RSA2"/>
<reference evidence="1" key="1">
    <citation type="submission" date="2014-11" db="EMBL/GenBank/DDBJ databases">
        <authorList>
            <person name="Amaro Gonzalez C."/>
        </authorList>
    </citation>
    <scope>NUCLEOTIDE SEQUENCE</scope>
</reference>
<organism evidence="1">
    <name type="scientific">Anguilla anguilla</name>
    <name type="common">European freshwater eel</name>
    <name type="synonym">Muraena anguilla</name>
    <dbReference type="NCBI Taxonomy" id="7936"/>
    <lineage>
        <taxon>Eukaryota</taxon>
        <taxon>Metazoa</taxon>
        <taxon>Chordata</taxon>
        <taxon>Craniata</taxon>
        <taxon>Vertebrata</taxon>
        <taxon>Euteleostomi</taxon>
        <taxon>Actinopterygii</taxon>
        <taxon>Neopterygii</taxon>
        <taxon>Teleostei</taxon>
        <taxon>Anguilliformes</taxon>
        <taxon>Anguillidae</taxon>
        <taxon>Anguilla</taxon>
    </lineage>
</organism>
<reference evidence="1" key="2">
    <citation type="journal article" date="2015" name="Fish Shellfish Immunol.">
        <title>Early steps in the European eel (Anguilla anguilla)-Vibrio vulnificus interaction in the gills: Role of the RtxA13 toxin.</title>
        <authorList>
            <person name="Callol A."/>
            <person name="Pajuelo D."/>
            <person name="Ebbesson L."/>
            <person name="Teles M."/>
            <person name="MacKenzie S."/>
            <person name="Amaro C."/>
        </authorList>
    </citation>
    <scope>NUCLEOTIDE SEQUENCE</scope>
</reference>
<accession>A0A0E9RSA2</accession>
<proteinExistence type="predicted"/>
<evidence type="ECO:0000313" key="1">
    <source>
        <dbReference type="EMBL" id="JAH32014.1"/>
    </source>
</evidence>